<evidence type="ECO:0000313" key="5">
    <source>
        <dbReference type="EnsemblMetazoa" id="XP_038077610.1"/>
    </source>
</evidence>
<dbReference type="AlphaFoldDB" id="A0A914BNS7"/>
<dbReference type="InterPro" id="IPR003417">
    <property type="entry name" value="CBF_beta"/>
</dbReference>
<comment type="similarity">
    <text evidence="3">Belongs to the CBF-beta family.</text>
</comment>
<dbReference type="CTD" id="865"/>
<reference evidence="5" key="1">
    <citation type="submission" date="2022-11" db="UniProtKB">
        <authorList>
            <consortium name="EnsemblMetazoa"/>
        </authorList>
    </citation>
    <scope>IDENTIFICATION</scope>
</reference>
<dbReference type="Pfam" id="PF02312">
    <property type="entry name" value="CBF_beta"/>
    <property type="match status" value="1"/>
</dbReference>
<dbReference type="GO" id="GO:0006357">
    <property type="term" value="P:regulation of transcription by RNA polymerase II"/>
    <property type="evidence" value="ECO:0007669"/>
    <property type="project" value="TreeGrafter"/>
</dbReference>
<dbReference type="PANTHER" id="PTHR10276:SF3">
    <property type="entry name" value="CORE-BINDING FACTOR SUBUNIT BETA"/>
    <property type="match status" value="1"/>
</dbReference>
<dbReference type="GeneID" id="119745368"/>
<dbReference type="FunFam" id="2.40.250.10:FF:000001">
    <property type="entry name" value="Core-binding factor subunit beta"/>
    <property type="match status" value="1"/>
</dbReference>
<keyword evidence="2" id="KW-0539">Nucleus</keyword>
<comment type="subcellular location">
    <subcellularLocation>
        <location evidence="1">Nucleus</location>
    </subcellularLocation>
</comment>
<dbReference type="OMA" id="YAEISMV"/>
<feature type="region of interest" description="Disordered" evidence="4">
    <location>
        <begin position="164"/>
        <end position="202"/>
    </location>
</feature>
<dbReference type="GO" id="GO:0003713">
    <property type="term" value="F:transcription coactivator activity"/>
    <property type="evidence" value="ECO:0007669"/>
    <property type="project" value="InterPro"/>
</dbReference>
<proteinExistence type="inferred from homology"/>
<feature type="compositionally biased region" description="Basic and acidic residues" evidence="4">
    <location>
        <begin position="164"/>
        <end position="179"/>
    </location>
</feature>
<dbReference type="RefSeq" id="XP_038077610.1">
    <property type="nucleotide sequence ID" value="XM_038221682.1"/>
</dbReference>
<dbReference type="GO" id="GO:0016513">
    <property type="term" value="C:core-binding factor complex"/>
    <property type="evidence" value="ECO:0007669"/>
    <property type="project" value="TreeGrafter"/>
</dbReference>
<organism evidence="5 6">
    <name type="scientific">Patiria miniata</name>
    <name type="common">Bat star</name>
    <name type="synonym">Asterina miniata</name>
    <dbReference type="NCBI Taxonomy" id="46514"/>
    <lineage>
        <taxon>Eukaryota</taxon>
        <taxon>Metazoa</taxon>
        <taxon>Echinodermata</taxon>
        <taxon>Eleutherozoa</taxon>
        <taxon>Asterozoa</taxon>
        <taxon>Asteroidea</taxon>
        <taxon>Valvatacea</taxon>
        <taxon>Valvatida</taxon>
        <taxon>Asterinidae</taxon>
        <taxon>Patiria</taxon>
    </lineage>
</organism>
<keyword evidence="6" id="KW-1185">Reference proteome</keyword>
<dbReference type="Proteomes" id="UP000887568">
    <property type="component" value="Unplaced"/>
</dbReference>
<evidence type="ECO:0000256" key="3">
    <source>
        <dbReference type="ARBA" id="ARBA00025734"/>
    </source>
</evidence>
<evidence type="ECO:0000256" key="1">
    <source>
        <dbReference type="ARBA" id="ARBA00004123"/>
    </source>
</evidence>
<evidence type="ECO:0000256" key="2">
    <source>
        <dbReference type="ARBA" id="ARBA00023242"/>
    </source>
</evidence>
<feature type="compositionally biased region" description="Low complexity" evidence="4">
    <location>
        <begin position="187"/>
        <end position="202"/>
    </location>
</feature>
<evidence type="ECO:0000256" key="4">
    <source>
        <dbReference type="SAM" id="MobiDB-lite"/>
    </source>
</evidence>
<protein>
    <recommendedName>
        <fullName evidence="7">Core-binding factor subunit beta</fullName>
    </recommendedName>
</protein>
<dbReference type="InterPro" id="IPR036552">
    <property type="entry name" value="CBF_bsu_sf"/>
</dbReference>
<dbReference type="PANTHER" id="PTHR10276">
    <property type="entry name" value="CORE-BINDING FACTOR, BETA SUBUNIT"/>
    <property type="match status" value="1"/>
</dbReference>
<name>A0A914BNS7_PATMI</name>
<dbReference type="SUPFAM" id="SSF50723">
    <property type="entry name" value="Core binding factor beta, CBF"/>
    <property type="match status" value="1"/>
</dbReference>
<accession>A0A914BNS7</accession>
<dbReference type="EnsemblMetazoa" id="XM_038221682.1">
    <property type="protein sequence ID" value="XP_038077610.1"/>
    <property type="gene ID" value="LOC119745368"/>
</dbReference>
<dbReference type="GO" id="GO:0043565">
    <property type="term" value="F:sequence-specific DNA binding"/>
    <property type="evidence" value="ECO:0007669"/>
    <property type="project" value="TreeGrafter"/>
</dbReference>
<dbReference type="Gene3D" id="2.40.250.10">
    <property type="entry name" value="Core binding factor, beta subunit"/>
    <property type="match status" value="1"/>
</dbReference>
<sequence>MPKVVPDQRAKFENDELFRKLGRESEIKYTGFRDRSHEERQVRFQAGCREGHAELAFSSTGTNLHLQFFPSNNHNENGKTERLPTREYVDFDREIGRVHLKTRFILNGVCVVCKAWVDLQRLDGIGYVEFDEDKARVEDSVLRQSMAQQNRRLRDFEERQRIQREEIERQAEAEVEARRRSQPSPASTSGSSGGTNSSNEGC</sequence>
<dbReference type="OrthoDB" id="10026505at2759"/>
<evidence type="ECO:0008006" key="7">
    <source>
        <dbReference type="Google" id="ProtNLM"/>
    </source>
</evidence>
<evidence type="ECO:0000313" key="6">
    <source>
        <dbReference type="Proteomes" id="UP000887568"/>
    </source>
</evidence>